<accession>A0AAV5W0W7</accession>
<dbReference type="AlphaFoldDB" id="A0AAV5W0W7"/>
<protein>
    <recommendedName>
        <fullName evidence="3">F-box domain-containing protein</fullName>
    </recommendedName>
</protein>
<keyword evidence="2" id="KW-1185">Reference proteome</keyword>
<dbReference type="Proteomes" id="UP001432322">
    <property type="component" value="Unassembled WGS sequence"/>
</dbReference>
<comment type="caution">
    <text evidence="1">The sequence shown here is derived from an EMBL/GenBank/DDBJ whole genome shotgun (WGS) entry which is preliminary data.</text>
</comment>
<dbReference type="EMBL" id="BTSY01000004">
    <property type="protein sequence ID" value="GMT25534.1"/>
    <property type="molecule type" value="Genomic_DNA"/>
</dbReference>
<evidence type="ECO:0008006" key="3">
    <source>
        <dbReference type="Google" id="ProtNLM"/>
    </source>
</evidence>
<organism evidence="1 2">
    <name type="scientific">Pristionchus fissidentatus</name>
    <dbReference type="NCBI Taxonomy" id="1538716"/>
    <lineage>
        <taxon>Eukaryota</taxon>
        <taxon>Metazoa</taxon>
        <taxon>Ecdysozoa</taxon>
        <taxon>Nematoda</taxon>
        <taxon>Chromadorea</taxon>
        <taxon>Rhabditida</taxon>
        <taxon>Rhabditina</taxon>
        <taxon>Diplogasteromorpha</taxon>
        <taxon>Diplogasteroidea</taxon>
        <taxon>Neodiplogasteridae</taxon>
        <taxon>Pristionchus</taxon>
    </lineage>
</organism>
<evidence type="ECO:0000313" key="2">
    <source>
        <dbReference type="Proteomes" id="UP001432322"/>
    </source>
</evidence>
<evidence type="ECO:0000313" key="1">
    <source>
        <dbReference type="EMBL" id="GMT25534.1"/>
    </source>
</evidence>
<gene>
    <name evidence="1" type="ORF">PFISCL1PPCAC_16831</name>
</gene>
<proteinExistence type="predicted"/>
<sequence length="240" mass="28395">MSTKISEFELLPKDIIYQIIRFSTESIIDLQLTSPLLANRVREYRSLRYYRPSIKRILFYTPINRIYVDFYMSTYRVFNLIKCKVSKGKYQVSTYFDNVEYDGELIANLKREFLRISEVEVYIDQGELNMLFYNELLGEMEIDKFSIVAKYGRLLLDKDMLSLMSKAGVNTVKMNILEISTPESVRFLLKLADMCISIEIEQQRVWTKNPRLLFGTFNLDWANVIAEMFKRKLESLSIIQ</sequence>
<name>A0AAV5W0W7_9BILA</name>
<reference evidence="1" key="1">
    <citation type="submission" date="2023-10" db="EMBL/GenBank/DDBJ databases">
        <title>Genome assembly of Pristionchus species.</title>
        <authorList>
            <person name="Yoshida K."/>
            <person name="Sommer R.J."/>
        </authorList>
    </citation>
    <scope>NUCLEOTIDE SEQUENCE</scope>
    <source>
        <strain evidence="1">RS5133</strain>
    </source>
</reference>